<dbReference type="InterPro" id="IPR003607">
    <property type="entry name" value="HD/PDEase_dom"/>
</dbReference>
<feature type="domain" description="Ppx/GppA phosphatase N-terminal" evidence="2">
    <location>
        <begin position="23"/>
        <end position="301"/>
    </location>
</feature>
<dbReference type="EC" id="3.6.1.11" evidence="4"/>
<comment type="caution">
    <text evidence="4">The sequence shown here is derived from an EMBL/GenBank/DDBJ whole genome shotgun (WGS) entry which is preliminary data.</text>
</comment>
<dbReference type="InterPro" id="IPR003695">
    <property type="entry name" value="Ppx_GppA_N"/>
</dbReference>
<accession>A0A1V4SYK7</accession>
<dbReference type="Gene3D" id="3.30.420.40">
    <property type="match status" value="1"/>
</dbReference>
<dbReference type="Gene3D" id="3.30.420.150">
    <property type="entry name" value="Exopolyphosphatase. Domain 2"/>
    <property type="match status" value="1"/>
</dbReference>
<dbReference type="InterPro" id="IPR043129">
    <property type="entry name" value="ATPase_NBD"/>
</dbReference>
<sequence length="503" mass="57302">MNRIGIIEIGVDIFNLTLTEVDDNGYFKILNEIHSSAKLTTSLLDNTKLSEEELNVTIANLKSFKAMCQVSGVKTIIAVATETFREATNSYLLADLIKDLLSIDIKILTVKEEINYNFLAVSHSIYFDNSLLVNIEGCSTHISWVKDGKIKESLSLPIGYLNITSNYNLADEISLEDIQRAEEETLQPLRECAWIKENSFDSIISSDIIVRSLGRIDRPKKKYPLDVAHNYEMYDVDVFNHFDFLIEKDLKSRKTIDGIKTREANIIVGGTLILKNILKLSNIKSVIASSNGLSGGLMYDYIINNFNITEKNMLDYSINGIMDKLKLNKSHAHQVYFIAKKLFKELKPIHKLGNEFDDILKTAALLHDCGTSIDYYNHHRHSFYIILSSEIKGLTHKQMLMSAAIAAYHRNNQFKLPLSQYNSILNKTDLKHIDYIGTILKIAEGLDRSLEGAVKDFSVIINSDKVLIYLNSRVDLEFEINQAMRAAKYFKNLYKKELVIQKF</sequence>
<proteinExistence type="inferred from homology"/>
<dbReference type="AlphaFoldDB" id="A0A1V4SYK7"/>
<gene>
    <name evidence="4" type="primary">ppx</name>
    <name evidence="4" type="ORF">CLTHE_03460</name>
</gene>
<dbReference type="PANTHER" id="PTHR30005">
    <property type="entry name" value="EXOPOLYPHOSPHATASE"/>
    <property type="match status" value="1"/>
</dbReference>
<evidence type="ECO:0000259" key="2">
    <source>
        <dbReference type="Pfam" id="PF02541"/>
    </source>
</evidence>
<dbReference type="CDD" id="cd00077">
    <property type="entry name" value="HDc"/>
    <property type="match status" value="1"/>
</dbReference>
<dbReference type="PANTHER" id="PTHR30005:SF0">
    <property type="entry name" value="RETROGRADE REGULATION PROTEIN 2"/>
    <property type="match status" value="1"/>
</dbReference>
<comment type="similarity">
    <text evidence="1">Belongs to the GppA/Ppx family.</text>
</comment>
<evidence type="ECO:0000313" key="4">
    <source>
        <dbReference type="EMBL" id="OPX50134.1"/>
    </source>
</evidence>
<name>A0A1V4SYK7_9CLOT</name>
<dbReference type="InterPro" id="IPR048950">
    <property type="entry name" value="Ppx_GppA_C"/>
</dbReference>
<reference evidence="4 5" key="1">
    <citation type="submission" date="2016-02" db="EMBL/GenBank/DDBJ databases">
        <title>Genome sequence of Clostridium thermobutyricum DSM 4928.</title>
        <authorList>
            <person name="Poehlein A."/>
            <person name="Daniel R."/>
        </authorList>
    </citation>
    <scope>NUCLEOTIDE SEQUENCE [LARGE SCALE GENOMIC DNA]</scope>
    <source>
        <strain evidence="4 5">DSM 4928</strain>
    </source>
</reference>
<evidence type="ECO:0000256" key="1">
    <source>
        <dbReference type="ARBA" id="ARBA00007125"/>
    </source>
</evidence>
<dbReference type="GO" id="GO:0004309">
    <property type="term" value="F:exopolyphosphatase activity"/>
    <property type="evidence" value="ECO:0007669"/>
    <property type="project" value="UniProtKB-EC"/>
</dbReference>
<dbReference type="InterPro" id="IPR050273">
    <property type="entry name" value="GppA/Ppx_hydrolase"/>
</dbReference>
<dbReference type="SUPFAM" id="SSF53067">
    <property type="entry name" value="Actin-like ATPase domain"/>
    <property type="match status" value="2"/>
</dbReference>
<protein>
    <submittedName>
        <fullName evidence="4">Exopolyphosphatase</fullName>
        <ecNumber evidence="4">3.6.1.11</ecNumber>
    </submittedName>
</protein>
<dbReference type="Proteomes" id="UP000191448">
    <property type="component" value="Unassembled WGS sequence"/>
</dbReference>
<dbReference type="EMBL" id="LTAY01000019">
    <property type="protein sequence ID" value="OPX50134.1"/>
    <property type="molecule type" value="Genomic_DNA"/>
</dbReference>
<dbReference type="SUPFAM" id="SSF109604">
    <property type="entry name" value="HD-domain/PDEase-like"/>
    <property type="match status" value="1"/>
</dbReference>
<evidence type="ECO:0000259" key="3">
    <source>
        <dbReference type="Pfam" id="PF21447"/>
    </source>
</evidence>
<evidence type="ECO:0000313" key="5">
    <source>
        <dbReference type="Proteomes" id="UP000191448"/>
    </source>
</evidence>
<dbReference type="RefSeq" id="WP_080021723.1">
    <property type="nucleotide sequence ID" value="NZ_LTAY01000019.1"/>
</dbReference>
<dbReference type="OrthoDB" id="9807195at2"/>
<organism evidence="4 5">
    <name type="scientific">Clostridium thermobutyricum DSM 4928</name>
    <dbReference type="NCBI Taxonomy" id="1121339"/>
    <lineage>
        <taxon>Bacteria</taxon>
        <taxon>Bacillati</taxon>
        <taxon>Bacillota</taxon>
        <taxon>Clostridia</taxon>
        <taxon>Eubacteriales</taxon>
        <taxon>Clostridiaceae</taxon>
        <taxon>Clostridium</taxon>
    </lineage>
</organism>
<dbReference type="Gene3D" id="1.10.3210.10">
    <property type="entry name" value="Hypothetical protein af1432"/>
    <property type="match status" value="1"/>
</dbReference>
<dbReference type="Pfam" id="PF21447">
    <property type="entry name" value="Ppx-GppA_III"/>
    <property type="match status" value="1"/>
</dbReference>
<dbReference type="Pfam" id="PF02541">
    <property type="entry name" value="Ppx-GppA"/>
    <property type="match status" value="1"/>
</dbReference>
<keyword evidence="4" id="KW-0378">Hydrolase</keyword>
<feature type="domain" description="Ppx/GppA phosphatase C-terminal" evidence="3">
    <location>
        <begin position="316"/>
        <end position="461"/>
    </location>
</feature>